<reference evidence="2" key="1">
    <citation type="submission" date="2016-11" db="EMBL/GenBank/DDBJ databases">
        <authorList>
            <person name="Varghese N."/>
            <person name="Submissions S."/>
        </authorList>
    </citation>
    <scope>NUCLEOTIDE SEQUENCE [LARGE SCALE GENOMIC DNA]</scope>
    <source>
        <strain evidence="2">GAS401</strain>
    </source>
</reference>
<protein>
    <recommendedName>
        <fullName evidence="3">Thiamine pyrophosphate enzyme, N-terminal TPP binding domain</fullName>
    </recommendedName>
</protein>
<evidence type="ECO:0008006" key="3">
    <source>
        <dbReference type="Google" id="ProtNLM"/>
    </source>
</evidence>
<gene>
    <name evidence="1" type="ORF">SAMN05444170_3526</name>
</gene>
<dbReference type="Proteomes" id="UP000184096">
    <property type="component" value="Chromosome I"/>
</dbReference>
<evidence type="ECO:0000313" key="2">
    <source>
        <dbReference type="Proteomes" id="UP000184096"/>
    </source>
</evidence>
<sequence length="30" mass="3191">MARVADVMVDVLVKAGAKRCYGVPGDLRSL</sequence>
<dbReference type="AlphaFoldDB" id="A0A1M7U4U2"/>
<proteinExistence type="predicted"/>
<keyword evidence="2" id="KW-1185">Reference proteome</keyword>
<accession>A0A1M7U4U2</accession>
<name>A0A1M7U4U2_9BRAD</name>
<evidence type="ECO:0000313" key="1">
    <source>
        <dbReference type="EMBL" id="SHN77887.1"/>
    </source>
</evidence>
<organism evidence="1 2">
    <name type="scientific">Bradyrhizobium erythrophlei</name>
    <dbReference type="NCBI Taxonomy" id="1437360"/>
    <lineage>
        <taxon>Bacteria</taxon>
        <taxon>Pseudomonadati</taxon>
        <taxon>Pseudomonadota</taxon>
        <taxon>Alphaproteobacteria</taxon>
        <taxon>Hyphomicrobiales</taxon>
        <taxon>Nitrobacteraceae</taxon>
        <taxon>Bradyrhizobium</taxon>
    </lineage>
</organism>
<dbReference type="EMBL" id="LT670849">
    <property type="protein sequence ID" value="SHN77887.1"/>
    <property type="molecule type" value="Genomic_DNA"/>
</dbReference>